<comment type="caution">
    <text evidence="1">The sequence shown here is derived from an EMBL/GenBank/DDBJ whole genome shotgun (WGS) entry which is preliminary data.</text>
</comment>
<dbReference type="InterPro" id="IPR043519">
    <property type="entry name" value="NT_sf"/>
</dbReference>
<protein>
    <recommendedName>
        <fullName evidence="3">Nucleotidyltransferase family protein</fullName>
    </recommendedName>
</protein>
<accession>A0A9X3S4M9</accession>
<evidence type="ECO:0000313" key="1">
    <source>
        <dbReference type="EMBL" id="MDA0166004.1"/>
    </source>
</evidence>
<name>A0A9X3S4M9_9ACTN</name>
<dbReference type="Gene3D" id="3.30.460.40">
    <property type="match status" value="1"/>
</dbReference>
<reference evidence="1" key="1">
    <citation type="submission" date="2022-10" db="EMBL/GenBank/DDBJ databases">
        <title>The WGS of Solirubrobacter ginsenosidimutans DSM 21036.</title>
        <authorList>
            <person name="Jiang Z."/>
        </authorList>
    </citation>
    <scope>NUCLEOTIDE SEQUENCE</scope>
    <source>
        <strain evidence="1">DSM 21036</strain>
    </source>
</reference>
<keyword evidence="2" id="KW-1185">Reference proteome</keyword>
<proteinExistence type="predicted"/>
<sequence length="192" mass="20121">MTTSDAPSPADLPSQRGEIWNDTDAIARHRAMTPSQRLTLAIEVSRAALLFARAGGAVDVASTFDPAGLVAALKEACVDYVIVGGLAGAAHGVVRASADIDLVPSPSETLAALSSLGAAYADDVIRTRWGDVHFQRGLSYLQLRDNALAVRLGDANAAVCSLADFRSMKLALARPRDLIDLAELDELHAAST</sequence>
<organism evidence="1 2">
    <name type="scientific">Solirubrobacter ginsenosidimutans</name>
    <dbReference type="NCBI Taxonomy" id="490573"/>
    <lineage>
        <taxon>Bacteria</taxon>
        <taxon>Bacillati</taxon>
        <taxon>Actinomycetota</taxon>
        <taxon>Thermoleophilia</taxon>
        <taxon>Solirubrobacterales</taxon>
        <taxon>Solirubrobacteraceae</taxon>
        <taxon>Solirubrobacter</taxon>
    </lineage>
</organism>
<dbReference type="SUPFAM" id="SSF81301">
    <property type="entry name" value="Nucleotidyltransferase"/>
    <property type="match status" value="1"/>
</dbReference>
<dbReference type="AlphaFoldDB" id="A0A9X3S4M9"/>
<dbReference type="RefSeq" id="WP_270045266.1">
    <property type="nucleotide sequence ID" value="NZ_JAPDOD010000056.1"/>
</dbReference>
<evidence type="ECO:0008006" key="3">
    <source>
        <dbReference type="Google" id="ProtNLM"/>
    </source>
</evidence>
<gene>
    <name evidence="1" type="ORF">OM076_37415</name>
</gene>
<dbReference type="Proteomes" id="UP001149140">
    <property type="component" value="Unassembled WGS sequence"/>
</dbReference>
<evidence type="ECO:0000313" key="2">
    <source>
        <dbReference type="Proteomes" id="UP001149140"/>
    </source>
</evidence>
<dbReference type="EMBL" id="JAPDOD010000056">
    <property type="protein sequence ID" value="MDA0166004.1"/>
    <property type="molecule type" value="Genomic_DNA"/>
</dbReference>